<comment type="caution">
    <text evidence="1">The sequence shown here is derived from an EMBL/GenBank/DDBJ whole genome shotgun (WGS) entry which is preliminary data.</text>
</comment>
<sequence length="80" mass="9092">MQTLSKAQKEHLTEQLSTYLLDELSIDIGGFDAEFLCDFVIEQFAPHFYNQGLAAAQLKMQQQVDLISDAVDELIMPTER</sequence>
<proteinExistence type="predicted"/>
<evidence type="ECO:0000313" key="2">
    <source>
        <dbReference type="Proteomes" id="UP000256478"/>
    </source>
</evidence>
<dbReference type="Proteomes" id="UP000256478">
    <property type="component" value="Unassembled WGS sequence"/>
</dbReference>
<gene>
    <name evidence="1" type="ORF">DXX93_04115</name>
</gene>
<dbReference type="EMBL" id="QUOU01000001">
    <property type="protein sequence ID" value="REL28803.1"/>
    <property type="molecule type" value="Genomic_DNA"/>
</dbReference>
<name>A0A3E0TWT5_9GAMM</name>
<dbReference type="RefSeq" id="WP_116009827.1">
    <property type="nucleotide sequence ID" value="NZ_QUOU01000001.1"/>
</dbReference>
<dbReference type="OrthoDB" id="6629495at2"/>
<dbReference type="Pfam" id="PF09932">
    <property type="entry name" value="DUF2164"/>
    <property type="match status" value="1"/>
</dbReference>
<evidence type="ECO:0000313" key="1">
    <source>
        <dbReference type="EMBL" id="REL28803.1"/>
    </source>
</evidence>
<protein>
    <submittedName>
        <fullName evidence="1">DUF2164 domain-containing protein</fullName>
    </submittedName>
</protein>
<accession>A0A3E0TWT5</accession>
<dbReference type="InterPro" id="IPR018680">
    <property type="entry name" value="DUF2164"/>
</dbReference>
<organism evidence="1 2">
    <name type="scientific">Thalassotalea euphylliae</name>
    <dbReference type="NCBI Taxonomy" id="1655234"/>
    <lineage>
        <taxon>Bacteria</taxon>
        <taxon>Pseudomonadati</taxon>
        <taxon>Pseudomonadota</taxon>
        <taxon>Gammaproteobacteria</taxon>
        <taxon>Alteromonadales</taxon>
        <taxon>Colwelliaceae</taxon>
        <taxon>Thalassotalea</taxon>
    </lineage>
</organism>
<reference evidence="1 2" key="1">
    <citation type="submission" date="2018-08" db="EMBL/GenBank/DDBJ databases">
        <title>Thalassotalea euphylliae genome.</title>
        <authorList>
            <person name="Summers S."/>
            <person name="Rice S.A."/>
            <person name="Freckelton M.L."/>
            <person name="Nedved B.T."/>
            <person name="Hadfield M.G."/>
        </authorList>
    </citation>
    <scope>NUCLEOTIDE SEQUENCE [LARGE SCALE GENOMIC DNA]</scope>
    <source>
        <strain evidence="1 2">H1</strain>
    </source>
</reference>
<dbReference type="AlphaFoldDB" id="A0A3E0TWT5"/>